<organism evidence="2 3">
    <name type="scientific">Methylobacterium goesingense</name>
    <dbReference type="NCBI Taxonomy" id="243690"/>
    <lineage>
        <taxon>Bacteria</taxon>
        <taxon>Pseudomonadati</taxon>
        <taxon>Pseudomonadota</taxon>
        <taxon>Alphaproteobacteria</taxon>
        <taxon>Hyphomicrobiales</taxon>
        <taxon>Methylobacteriaceae</taxon>
        <taxon>Methylobacterium</taxon>
    </lineage>
</organism>
<evidence type="ECO:0000313" key="3">
    <source>
        <dbReference type="Proteomes" id="UP001549145"/>
    </source>
</evidence>
<reference evidence="2 3" key="1">
    <citation type="submission" date="2024-06" db="EMBL/GenBank/DDBJ databases">
        <title>Genomic Encyclopedia of Type Strains, Phase IV (KMG-IV): sequencing the most valuable type-strain genomes for metagenomic binning, comparative biology and taxonomic classification.</title>
        <authorList>
            <person name="Goeker M."/>
        </authorList>
    </citation>
    <scope>NUCLEOTIDE SEQUENCE [LARGE SCALE GENOMIC DNA]</scope>
    <source>
        <strain evidence="2 3">DSM 21331</strain>
    </source>
</reference>
<feature type="region of interest" description="Disordered" evidence="1">
    <location>
        <begin position="1"/>
        <end position="31"/>
    </location>
</feature>
<proteinExistence type="predicted"/>
<name>A0ABV2LC14_9HYPH</name>
<evidence type="ECO:0000256" key="1">
    <source>
        <dbReference type="SAM" id="MobiDB-lite"/>
    </source>
</evidence>
<sequence>MDLVERSRRQTLAAATPVEIEPAIRPHDPGPPQRLVESLIEVYELAKEDGEPCTRALVGNVLLHVGRRVAAAVSPQALKVAMH</sequence>
<dbReference type="Proteomes" id="UP001549145">
    <property type="component" value="Unassembled WGS sequence"/>
</dbReference>
<comment type="caution">
    <text evidence="2">The sequence shown here is derived from an EMBL/GenBank/DDBJ whole genome shotgun (WGS) entry which is preliminary data.</text>
</comment>
<evidence type="ECO:0000313" key="2">
    <source>
        <dbReference type="EMBL" id="MET3695372.1"/>
    </source>
</evidence>
<dbReference type="RefSeq" id="WP_238279340.1">
    <property type="nucleotide sequence ID" value="NZ_BPQL01000055.1"/>
</dbReference>
<gene>
    <name evidence="2" type="ORF">ABID43_004940</name>
</gene>
<protein>
    <submittedName>
        <fullName evidence="2">Uncharacterized protein</fullName>
    </submittedName>
</protein>
<accession>A0ABV2LC14</accession>
<keyword evidence="3" id="KW-1185">Reference proteome</keyword>
<dbReference type="EMBL" id="JBEPMM010000027">
    <property type="protein sequence ID" value="MET3695372.1"/>
    <property type="molecule type" value="Genomic_DNA"/>
</dbReference>